<protein>
    <submittedName>
        <fullName evidence="1">Si:dkeyp-117b11.2</fullName>
    </submittedName>
</protein>
<reference evidence="1" key="2">
    <citation type="submission" date="2016-06" db="EMBL/GenBank/DDBJ databases">
        <title>The genome of a short-lived fish provides insights into sex chromosome evolution and the genetic control of aging.</title>
        <authorList>
            <person name="Reichwald K."/>
            <person name="Felder M."/>
            <person name="Petzold A."/>
            <person name="Koch P."/>
            <person name="Groth M."/>
            <person name="Platzer M."/>
        </authorList>
    </citation>
    <scope>NUCLEOTIDE SEQUENCE</scope>
    <source>
        <tissue evidence="1">Brain</tissue>
    </source>
</reference>
<gene>
    <name evidence="1" type="primary">SI:DKEYP-117B11.2</name>
</gene>
<evidence type="ECO:0000313" key="1">
    <source>
        <dbReference type="EMBL" id="SBP17085.1"/>
    </source>
</evidence>
<feature type="non-terminal residue" evidence="1">
    <location>
        <position position="1"/>
    </location>
</feature>
<dbReference type="EMBL" id="HADW01015685">
    <property type="protein sequence ID" value="SBP17085.1"/>
    <property type="molecule type" value="Transcribed_RNA"/>
</dbReference>
<accession>A0A1A7XGW7</accession>
<dbReference type="AlphaFoldDB" id="A0A1A7XGW7"/>
<proteinExistence type="predicted"/>
<organism evidence="1">
    <name type="scientific">Iconisemion striatum</name>
    <dbReference type="NCBI Taxonomy" id="60296"/>
    <lineage>
        <taxon>Eukaryota</taxon>
        <taxon>Metazoa</taxon>
        <taxon>Chordata</taxon>
        <taxon>Craniata</taxon>
        <taxon>Vertebrata</taxon>
        <taxon>Euteleostomi</taxon>
        <taxon>Actinopterygii</taxon>
        <taxon>Neopterygii</taxon>
        <taxon>Teleostei</taxon>
        <taxon>Neoteleostei</taxon>
        <taxon>Acanthomorphata</taxon>
        <taxon>Ovalentaria</taxon>
        <taxon>Atherinomorphae</taxon>
        <taxon>Cyprinodontiformes</taxon>
        <taxon>Nothobranchiidae</taxon>
        <taxon>Iconisemion</taxon>
    </lineage>
</organism>
<sequence length="201" mass="22747">TITTKDLIHPTTCPNKSIVIQPTLVESYPFYVQAASPKIPTLATYFDQTTSATISEQLVIQEQEEPLPLTNVHKSIIRKDTYLKQSLLPFGFGCPLCPHFKTESDRGIQRHLSNHIANGVHFQENTIIRKDDIALHLTDCQKKTNVVQPTLKASSPETQNYLVLSKLQTILTHIHHKHHLTPPHPPQILIRQLLLLPQTNP</sequence>
<reference evidence="1" key="1">
    <citation type="submission" date="2016-05" db="EMBL/GenBank/DDBJ databases">
        <authorList>
            <person name="Lavstsen T."/>
            <person name="Jespersen J.S."/>
        </authorList>
    </citation>
    <scope>NUCLEOTIDE SEQUENCE</scope>
    <source>
        <tissue evidence="1">Brain</tissue>
    </source>
</reference>
<name>A0A1A7XGW7_9TELE</name>